<dbReference type="InterPro" id="IPR000620">
    <property type="entry name" value="EamA_dom"/>
</dbReference>
<feature type="transmembrane region" description="Helical" evidence="6">
    <location>
        <begin position="96"/>
        <end position="114"/>
    </location>
</feature>
<comment type="similarity">
    <text evidence="2">Belongs to the drug/metabolite transporter (DMT) superfamily. 10 TMS drug/metabolite exporter (DME) (TC 2.A.7.3) family.</text>
</comment>
<feature type="transmembrane region" description="Helical" evidence="6">
    <location>
        <begin position="7"/>
        <end position="27"/>
    </location>
</feature>
<feature type="domain" description="EamA" evidence="7">
    <location>
        <begin position="12"/>
        <end position="138"/>
    </location>
</feature>
<evidence type="ECO:0000313" key="9">
    <source>
        <dbReference type="Proteomes" id="UP000638981"/>
    </source>
</evidence>
<dbReference type="SUPFAM" id="SSF103481">
    <property type="entry name" value="Multidrug resistance efflux transporter EmrE"/>
    <property type="match status" value="2"/>
</dbReference>
<evidence type="ECO:0000256" key="1">
    <source>
        <dbReference type="ARBA" id="ARBA00004141"/>
    </source>
</evidence>
<keyword evidence="5 6" id="KW-0472">Membrane</keyword>
<keyword evidence="3 6" id="KW-0812">Transmembrane</keyword>
<evidence type="ECO:0000256" key="5">
    <source>
        <dbReference type="ARBA" id="ARBA00023136"/>
    </source>
</evidence>
<accession>A0A918TIG8</accession>
<dbReference type="PANTHER" id="PTHR22911">
    <property type="entry name" value="ACYL-MALONYL CONDENSING ENZYME-RELATED"/>
    <property type="match status" value="1"/>
</dbReference>
<dbReference type="InterPro" id="IPR037185">
    <property type="entry name" value="EmrE-like"/>
</dbReference>
<evidence type="ECO:0000256" key="4">
    <source>
        <dbReference type="ARBA" id="ARBA00022989"/>
    </source>
</evidence>
<name>A0A918TIG8_9RHOB</name>
<keyword evidence="9" id="KW-1185">Reference proteome</keyword>
<evidence type="ECO:0000256" key="2">
    <source>
        <dbReference type="ARBA" id="ARBA00009853"/>
    </source>
</evidence>
<dbReference type="RefSeq" id="WP_189410355.1">
    <property type="nucleotide sequence ID" value="NZ_BMYJ01000002.1"/>
</dbReference>
<protein>
    <submittedName>
        <fullName evidence="8">Membrane protein</fullName>
    </submittedName>
</protein>
<keyword evidence="4 6" id="KW-1133">Transmembrane helix</keyword>
<evidence type="ECO:0000259" key="7">
    <source>
        <dbReference type="Pfam" id="PF00892"/>
    </source>
</evidence>
<dbReference type="AlphaFoldDB" id="A0A918TIG8"/>
<feature type="transmembrane region" description="Helical" evidence="6">
    <location>
        <begin position="175"/>
        <end position="201"/>
    </location>
</feature>
<dbReference type="GO" id="GO:0016020">
    <property type="term" value="C:membrane"/>
    <property type="evidence" value="ECO:0007669"/>
    <property type="project" value="UniProtKB-SubCell"/>
</dbReference>
<dbReference type="EMBL" id="BMYJ01000002">
    <property type="protein sequence ID" value="GHC48581.1"/>
    <property type="molecule type" value="Genomic_DNA"/>
</dbReference>
<comment type="subcellular location">
    <subcellularLocation>
        <location evidence="1">Membrane</location>
        <topology evidence="1">Multi-pass membrane protein</topology>
    </subcellularLocation>
</comment>
<gene>
    <name evidence="8" type="ORF">GCM10007315_08260</name>
</gene>
<reference evidence="8" key="2">
    <citation type="submission" date="2020-09" db="EMBL/GenBank/DDBJ databases">
        <authorList>
            <person name="Sun Q."/>
            <person name="Kim S."/>
        </authorList>
    </citation>
    <scope>NUCLEOTIDE SEQUENCE</scope>
    <source>
        <strain evidence="8">KCTC 23310</strain>
    </source>
</reference>
<evidence type="ECO:0000256" key="6">
    <source>
        <dbReference type="SAM" id="Phobius"/>
    </source>
</evidence>
<dbReference type="Pfam" id="PF00892">
    <property type="entry name" value="EamA"/>
    <property type="match status" value="1"/>
</dbReference>
<sequence length="309" mass="32066">MKQDQPYAAGAMIAGYAAIVAFTDNYVRVIAEEGGLWQFHAMRGAIALGLIGLVAWVTGQSLRVRRPWGVAGRSAIHGLAMLIYFGALAFLPVAQVAAGLFMAPIFVLVLGRLLHGRRMGLWSVLAVGLGFAGVLLVLGPNAVGGASVAGVLPVVAGLFYALGNMATRDWCEGEGALVLLGGFFGALCLFGCVGMGVLWLWPVDVAAGADGFIARGAVWPSGTFLFWTVAQAVGSMVGVGLMIRGYQVTTAARASVYEYALLPASAFWGWVLWAEGVTPVAGLGMGLITLAGVLIALAPQERSPVASLQ</sequence>
<feature type="transmembrane region" description="Helical" evidence="6">
    <location>
        <begin position="70"/>
        <end position="90"/>
    </location>
</feature>
<evidence type="ECO:0000256" key="3">
    <source>
        <dbReference type="ARBA" id="ARBA00022692"/>
    </source>
</evidence>
<comment type="caution">
    <text evidence="8">The sequence shown here is derived from an EMBL/GenBank/DDBJ whole genome shotgun (WGS) entry which is preliminary data.</text>
</comment>
<feature type="transmembrane region" description="Helical" evidence="6">
    <location>
        <begin position="280"/>
        <end position="298"/>
    </location>
</feature>
<dbReference type="PANTHER" id="PTHR22911:SF6">
    <property type="entry name" value="SOLUTE CARRIER FAMILY 35 MEMBER G1"/>
    <property type="match status" value="1"/>
</dbReference>
<dbReference type="Proteomes" id="UP000638981">
    <property type="component" value="Unassembled WGS sequence"/>
</dbReference>
<feature type="transmembrane region" description="Helical" evidence="6">
    <location>
        <begin position="121"/>
        <end position="139"/>
    </location>
</feature>
<organism evidence="8 9">
    <name type="scientific">Neogemmobacter tilapiae</name>
    <dbReference type="NCBI Taxonomy" id="875041"/>
    <lineage>
        <taxon>Bacteria</taxon>
        <taxon>Pseudomonadati</taxon>
        <taxon>Pseudomonadota</taxon>
        <taxon>Alphaproteobacteria</taxon>
        <taxon>Rhodobacterales</taxon>
        <taxon>Paracoccaceae</taxon>
        <taxon>Neogemmobacter</taxon>
    </lineage>
</organism>
<feature type="transmembrane region" description="Helical" evidence="6">
    <location>
        <begin position="145"/>
        <end position="163"/>
    </location>
</feature>
<feature type="transmembrane region" description="Helical" evidence="6">
    <location>
        <begin position="39"/>
        <end position="58"/>
    </location>
</feature>
<evidence type="ECO:0000313" key="8">
    <source>
        <dbReference type="EMBL" id="GHC48581.1"/>
    </source>
</evidence>
<feature type="transmembrane region" description="Helical" evidence="6">
    <location>
        <begin position="224"/>
        <end position="244"/>
    </location>
</feature>
<proteinExistence type="inferred from homology"/>
<feature type="transmembrane region" description="Helical" evidence="6">
    <location>
        <begin position="256"/>
        <end position="274"/>
    </location>
</feature>
<reference evidence="8" key="1">
    <citation type="journal article" date="2014" name="Int. J. Syst. Evol. Microbiol.">
        <title>Complete genome sequence of Corynebacterium casei LMG S-19264T (=DSM 44701T), isolated from a smear-ripened cheese.</title>
        <authorList>
            <consortium name="US DOE Joint Genome Institute (JGI-PGF)"/>
            <person name="Walter F."/>
            <person name="Albersmeier A."/>
            <person name="Kalinowski J."/>
            <person name="Ruckert C."/>
        </authorList>
    </citation>
    <scope>NUCLEOTIDE SEQUENCE</scope>
    <source>
        <strain evidence="8">KCTC 23310</strain>
    </source>
</reference>